<dbReference type="InterPro" id="IPR013785">
    <property type="entry name" value="Aldolase_TIM"/>
</dbReference>
<dbReference type="EC" id="2.5.1.54" evidence="4"/>
<dbReference type="PANTHER" id="PTHR43018:SF1">
    <property type="entry name" value="PROTEIN AROA(G)"/>
    <property type="match status" value="1"/>
</dbReference>
<dbReference type="InterPro" id="IPR052899">
    <property type="entry name" value="Class-I_DAHP_synthase"/>
</dbReference>
<name>A0ABY3PQ38_9CYAN</name>
<dbReference type="EMBL" id="CP063845">
    <property type="protein sequence ID" value="UFP95828.1"/>
    <property type="molecule type" value="Genomic_DNA"/>
</dbReference>
<feature type="domain" description="DAHP synthase ferredoxin-like" evidence="3">
    <location>
        <begin position="1"/>
        <end position="66"/>
    </location>
</feature>
<protein>
    <submittedName>
        <fullName evidence="4">3-deoxy-7-phosphoheptulonate synthase</fullName>
        <ecNumber evidence="4">2.5.1.54</ecNumber>
    </submittedName>
</protein>
<evidence type="ECO:0000313" key="4">
    <source>
        <dbReference type="EMBL" id="UFP95828.1"/>
    </source>
</evidence>
<organism evidence="4 5">
    <name type="scientific">Gloeobacter morelensis MG652769</name>
    <dbReference type="NCBI Taxonomy" id="2781736"/>
    <lineage>
        <taxon>Bacteria</taxon>
        <taxon>Bacillati</taxon>
        <taxon>Cyanobacteriota</taxon>
        <taxon>Cyanophyceae</taxon>
        <taxon>Gloeobacterales</taxon>
        <taxon>Gloeobacteraceae</taxon>
        <taxon>Gloeobacter</taxon>
        <taxon>Gloeobacter morelensis</taxon>
    </lineage>
</organism>
<gene>
    <name evidence="4" type="primary">aroF</name>
    <name evidence="4" type="ORF">ISF26_06235</name>
</gene>
<keyword evidence="5" id="KW-1185">Reference proteome</keyword>
<dbReference type="Proteomes" id="UP001054846">
    <property type="component" value="Chromosome"/>
</dbReference>
<evidence type="ECO:0000256" key="1">
    <source>
        <dbReference type="ARBA" id="ARBA00022679"/>
    </source>
</evidence>
<dbReference type="NCBIfam" id="NF009239">
    <property type="entry name" value="PRK12595.1"/>
    <property type="match status" value="1"/>
</dbReference>
<dbReference type="InterPro" id="IPR006268">
    <property type="entry name" value="DAHP_syn_2"/>
</dbReference>
<dbReference type="Pfam" id="PF18152">
    <property type="entry name" value="DAHP_snth_FXD"/>
    <property type="match status" value="1"/>
</dbReference>
<dbReference type="Pfam" id="PF00793">
    <property type="entry name" value="DAHP_synth_1"/>
    <property type="match status" value="1"/>
</dbReference>
<accession>A0ABY3PQ38</accession>
<dbReference type="Gene3D" id="3.20.20.70">
    <property type="entry name" value="Aldolase class I"/>
    <property type="match status" value="1"/>
</dbReference>
<dbReference type="PANTHER" id="PTHR43018">
    <property type="entry name" value="PHOSPHO-2-DEHYDRO-3-DEOXYHEPTONATE ALDOLASE"/>
    <property type="match status" value="1"/>
</dbReference>
<dbReference type="Gene3D" id="3.30.70.1140">
    <property type="entry name" value="Phospho-2-dehydro-3-deoxyheptonate aldolase, domain 1"/>
    <property type="match status" value="1"/>
</dbReference>
<feature type="domain" description="DAHP synthetase I/KDSA" evidence="2">
    <location>
        <begin position="88"/>
        <end position="322"/>
    </location>
</feature>
<sequence length="342" mass="36095">MIVIMRPEATEADIAAVCQRANEMGLAGHPCYGVQQATISIIGFDESFSPGDFSSLGGVDRVVRVSTPHKLASRQSGLPATAIKIAPGITVGSGLTFVAGPCSVESREHIVHTARLVKAGGASMLRAGAFKPRTSPYQFRGLGEAGLDYLAEAGAAAGLPVVTEVMTPAMVEKVAARADVLQIGTRNMQNYDLLLAVGRTDKPVLLKRGMSATLTEFLLAAEYILSAGNPNVILCERGIRTFETHTRNTLDLSAVPALKTLTHLPVVVDPSHGTGRRELVLPMARAAVACGADGLLVEVHPDPDRSISDAQQAISPEMFAQLVRDCQAIFGALHPENARTTV</sequence>
<evidence type="ECO:0000259" key="3">
    <source>
        <dbReference type="Pfam" id="PF18152"/>
    </source>
</evidence>
<dbReference type="NCBIfam" id="NF006421">
    <property type="entry name" value="PRK08673.1"/>
    <property type="match status" value="1"/>
</dbReference>
<dbReference type="RefSeq" id="WP_230843052.1">
    <property type="nucleotide sequence ID" value="NZ_CP063845.1"/>
</dbReference>
<evidence type="ECO:0000259" key="2">
    <source>
        <dbReference type="Pfam" id="PF00793"/>
    </source>
</evidence>
<dbReference type="NCBIfam" id="TIGR01361">
    <property type="entry name" value="DAHP_synth_Bsub"/>
    <property type="match status" value="1"/>
</dbReference>
<keyword evidence="1 4" id="KW-0808">Transferase</keyword>
<evidence type="ECO:0000313" key="5">
    <source>
        <dbReference type="Proteomes" id="UP001054846"/>
    </source>
</evidence>
<dbReference type="GO" id="GO:0003849">
    <property type="term" value="F:3-deoxy-7-phosphoheptulonate synthase activity"/>
    <property type="evidence" value="ECO:0007669"/>
    <property type="project" value="UniProtKB-EC"/>
</dbReference>
<reference evidence="4 5" key="1">
    <citation type="journal article" date="2021" name="Genome Biol. Evol.">
        <title>Complete Genome Sequencing of a Novel Gloeobacter Species from a Waterfall Cave in Mexico.</title>
        <authorList>
            <person name="Saw J.H."/>
            <person name="Cardona T."/>
            <person name="Montejano G."/>
        </authorList>
    </citation>
    <scope>NUCLEOTIDE SEQUENCE [LARGE SCALE GENOMIC DNA]</scope>
    <source>
        <strain evidence="4">MG652769</strain>
    </source>
</reference>
<dbReference type="InterPro" id="IPR041071">
    <property type="entry name" value="DAHP_snth_FXD"/>
</dbReference>
<dbReference type="InterPro" id="IPR006218">
    <property type="entry name" value="DAHP1/KDSA"/>
</dbReference>
<proteinExistence type="predicted"/>
<dbReference type="SUPFAM" id="SSF51569">
    <property type="entry name" value="Aldolase"/>
    <property type="match status" value="1"/>
</dbReference>